<dbReference type="PROSITE" id="PS51471">
    <property type="entry name" value="FE2OG_OXY"/>
    <property type="match status" value="1"/>
</dbReference>
<keyword evidence="6" id="KW-0560">Oxidoreductase</keyword>
<protein>
    <submittedName>
        <fullName evidence="9">Uncharacterized protein</fullName>
    </submittedName>
</protein>
<dbReference type="AlphaFoldDB" id="A0A7R8WCM0"/>
<comment type="subcellular location">
    <subcellularLocation>
        <location evidence="2">Nucleus</location>
    </subcellularLocation>
</comment>
<dbReference type="EMBL" id="OB661909">
    <property type="protein sequence ID" value="CAD7229175.1"/>
    <property type="molecule type" value="Genomic_DNA"/>
</dbReference>
<evidence type="ECO:0000256" key="2">
    <source>
        <dbReference type="ARBA" id="ARBA00004123"/>
    </source>
</evidence>
<dbReference type="InterPro" id="IPR037151">
    <property type="entry name" value="AlkB-like_sf"/>
</dbReference>
<dbReference type="SUPFAM" id="SSF51197">
    <property type="entry name" value="Clavaminate synthase-like"/>
    <property type="match status" value="1"/>
</dbReference>
<dbReference type="OrthoDB" id="412814at2759"/>
<dbReference type="Pfam" id="PF13532">
    <property type="entry name" value="2OG-FeII_Oxy_2"/>
    <property type="match status" value="1"/>
</dbReference>
<keyword evidence="7" id="KW-0408">Iron</keyword>
<evidence type="ECO:0000256" key="3">
    <source>
        <dbReference type="ARBA" id="ARBA00007879"/>
    </source>
</evidence>
<keyword evidence="4" id="KW-0479">Metal-binding</keyword>
<dbReference type="PANTHER" id="PTHR46030">
    <property type="entry name" value="ALPHA-KETOGLUTARATE-DEPENDENT DIOXYGENASE ALKB HOMOLOG 6"/>
    <property type="match status" value="1"/>
</dbReference>
<dbReference type="Gene3D" id="2.60.120.590">
    <property type="entry name" value="Alpha-ketoglutarate-dependent dioxygenase AlkB-like"/>
    <property type="match status" value="1"/>
</dbReference>
<evidence type="ECO:0000256" key="5">
    <source>
        <dbReference type="ARBA" id="ARBA00022964"/>
    </source>
</evidence>
<organism evidence="9">
    <name type="scientific">Cyprideis torosa</name>
    <dbReference type="NCBI Taxonomy" id="163714"/>
    <lineage>
        <taxon>Eukaryota</taxon>
        <taxon>Metazoa</taxon>
        <taxon>Ecdysozoa</taxon>
        <taxon>Arthropoda</taxon>
        <taxon>Crustacea</taxon>
        <taxon>Oligostraca</taxon>
        <taxon>Ostracoda</taxon>
        <taxon>Podocopa</taxon>
        <taxon>Podocopida</taxon>
        <taxon>Cytherocopina</taxon>
        <taxon>Cytheroidea</taxon>
        <taxon>Cytherideidae</taxon>
        <taxon>Cyprideis</taxon>
    </lineage>
</organism>
<reference evidence="9" key="1">
    <citation type="submission" date="2020-11" db="EMBL/GenBank/DDBJ databases">
        <authorList>
            <person name="Tran Van P."/>
        </authorList>
    </citation>
    <scope>NUCLEOTIDE SEQUENCE</scope>
</reference>
<keyword evidence="8" id="KW-0539">Nucleus</keyword>
<keyword evidence="5" id="KW-0223">Dioxygenase</keyword>
<evidence type="ECO:0000256" key="6">
    <source>
        <dbReference type="ARBA" id="ARBA00023002"/>
    </source>
</evidence>
<dbReference type="GO" id="GO:0005634">
    <property type="term" value="C:nucleus"/>
    <property type="evidence" value="ECO:0007669"/>
    <property type="project" value="UniProtKB-SubCell"/>
</dbReference>
<evidence type="ECO:0000256" key="7">
    <source>
        <dbReference type="ARBA" id="ARBA00023004"/>
    </source>
</evidence>
<evidence type="ECO:0000256" key="1">
    <source>
        <dbReference type="ARBA" id="ARBA00001954"/>
    </source>
</evidence>
<comment type="similarity">
    <text evidence="3">Belongs to the alkB family.</text>
</comment>
<gene>
    <name evidence="9" type="ORF">CTOB1V02_LOCUS7048</name>
</gene>
<name>A0A7R8WCM0_9CRUS</name>
<dbReference type="InterPro" id="IPR005123">
    <property type="entry name" value="Oxoglu/Fe-dep_dioxygenase_dom"/>
</dbReference>
<evidence type="ECO:0000256" key="4">
    <source>
        <dbReference type="ARBA" id="ARBA00022723"/>
    </source>
</evidence>
<proteinExistence type="inferred from homology"/>
<dbReference type="GO" id="GO:0051213">
    <property type="term" value="F:dioxygenase activity"/>
    <property type="evidence" value="ECO:0007669"/>
    <property type="project" value="UniProtKB-KW"/>
</dbReference>
<evidence type="ECO:0000313" key="9">
    <source>
        <dbReference type="EMBL" id="CAD7229175.1"/>
    </source>
</evidence>
<comment type="cofactor">
    <cofactor evidence="1">
        <name>Fe(2+)</name>
        <dbReference type="ChEBI" id="CHEBI:29033"/>
    </cofactor>
</comment>
<dbReference type="GO" id="GO:0046872">
    <property type="term" value="F:metal ion binding"/>
    <property type="evidence" value="ECO:0007669"/>
    <property type="project" value="UniProtKB-KW"/>
</dbReference>
<accession>A0A7R8WCM0</accession>
<dbReference type="InterPro" id="IPR027450">
    <property type="entry name" value="AlkB-like"/>
</dbReference>
<evidence type="ECO:0000256" key="8">
    <source>
        <dbReference type="ARBA" id="ARBA00023242"/>
    </source>
</evidence>
<dbReference type="InterPro" id="IPR032862">
    <property type="entry name" value="ALKBH6"/>
</dbReference>
<sequence>MVLELDKTVEAWSKFRVESGPPSAYYIPKFITESEESMLLEHVYNVPKPKWTVLGDRRLQNWGGIPNPKGMIAEELPKWLEKLCCQVTSPLLQGKSLNHVLINEYLPGQGILPHTDGPLYFPVITTLSLGSSAVLDFYEQFEGVRNKVGSMLLQPRSLVVFTEDLYTKYLHGIDGTKEQPLKDLETSWNFDKLQPEAFSRSTRISLTIRHVPKVSKLKLSTFFGRKR</sequence>
<dbReference type="PANTHER" id="PTHR46030:SF1">
    <property type="entry name" value="ALPHA-KETOGLUTARATE-DEPENDENT DIOXYGENASE ALKB HOMOLOG 6"/>
    <property type="match status" value="1"/>
</dbReference>